<evidence type="ECO:0000313" key="1">
    <source>
        <dbReference type="EMBL" id="QUC65781.1"/>
    </source>
</evidence>
<protein>
    <submittedName>
        <fullName evidence="1">Uncharacterized protein</fullName>
    </submittedName>
</protein>
<sequence length="75" mass="8522">MKKVICKIEYDTDASELIQKKVFGVFGDPKGYEESLYKTQGGKFFLYGYGGTESPYPEETIKRLAADKVKAWQNS</sequence>
<name>A0AC61MUM4_9FIRM</name>
<accession>A0AC61MUM4</accession>
<dbReference type="Proteomes" id="UP000682782">
    <property type="component" value="Chromosome"/>
</dbReference>
<reference evidence="1" key="1">
    <citation type="submission" date="2021-01" db="EMBL/GenBank/DDBJ databases">
        <title>Complete genome sequence of Clostridiales bacterium R-7.</title>
        <authorList>
            <person name="Mahoney-Kurpe S.C."/>
            <person name="Palevich N."/>
            <person name="Koike S."/>
            <person name="Moon C.D."/>
            <person name="Attwood G.T."/>
        </authorList>
    </citation>
    <scope>NUCLEOTIDE SEQUENCE</scope>
    <source>
        <strain evidence="1">R-7</strain>
    </source>
</reference>
<dbReference type="EMBL" id="CP068393">
    <property type="protein sequence ID" value="QUC65781.1"/>
    <property type="molecule type" value="Genomic_DNA"/>
</dbReference>
<gene>
    <name evidence="1" type="ORF">JYE49_07745</name>
</gene>
<keyword evidence="2" id="KW-1185">Reference proteome</keyword>
<proteinExistence type="predicted"/>
<organism evidence="1 2">
    <name type="scientific">Aristaeella hokkaidonensis</name>
    <dbReference type="NCBI Taxonomy" id="3046382"/>
    <lineage>
        <taxon>Bacteria</taxon>
        <taxon>Bacillati</taxon>
        <taxon>Bacillota</taxon>
        <taxon>Clostridia</taxon>
        <taxon>Eubacteriales</taxon>
        <taxon>Aristaeellaceae</taxon>
        <taxon>Aristaeella</taxon>
    </lineage>
</organism>
<evidence type="ECO:0000313" key="2">
    <source>
        <dbReference type="Proteomes" id="UP000682782"/>
    </source>
</evidence>